<comment type="similarity">
    <text evidence="1 2">Belongs to the Iojap/RsfS family.</text>
</comment>
<dbReference type="AlphaFoldDB" id="A0A9D1G5W3"/>
<dbReference type="GO" id="GO:0017148">
    <property type="term" value="P:negative regulation of translation"/>
    <property type="evidence" value="ECO:0007669"/>
    <property type="project" value="UniProtKB-UniRule"/>
</dbReference>
<reference evidence="3" key="2">
    <citation type="journal article" date="2021" name="PeerJ">
        <title>Extensive microbial diversity within the chicken gut microbiome revealed by metagenomics and culture.</title>
        <authorList>
            <person name="Gilroy R."/>
            <person name="Ravi A."/>
            <person name="Getino M."/>
            <person name="Pursley I."/>
            <person name="Horton D.L."/>
            <person name="Alikhan N.F."/>
            <person name="Baker D."/>
            <person name="Gharbi K."/>
            <person name="Hall N."/>
            <person name="Watson M."/>
            <person name="Adriaenssens E.M."/>
            <person name="Foster-Nyarko E."/>
            <person name="Jarju S."/>
            <person name="Secka A."/>
            <person name="Antonio M."/>
            <person name="Oren A."/>
            <person name="Chaudhuri R.R."/>
            <person name="La Ragione R."/>
            <person name="Hildebrand F."/>
            <person name="Pallen M.J."/>
        </authorList>
    </citation>
    <scope>NUCLEOTIDE SEQUENCE</scope>
    <source>
        <strain evidence="3">ChiHecec3B27-6122</strain>
    </source>
</reference>
<keyword evidence="2" id="KW-0810">Translation regulation</keyword>
<dbReference type="PANTHER" id="PTHR21043:SF0">
    <property type="entry name" value="MITOCHONDRIAL ASSEMBLY OF RIBOSOMAL LARGE SUBUNIT PROTEIN 1"/>
    <property type="match status" value="1"/>
</dbReference>
<protein>
    <recommendedName>
        <fullName evidence="2">Ribosomal silencing factor RsfS</fullName>
    </recommendedName>
</protein>
<name>A0A9D1G5W3_9FIRM</name>
<dbReference type="EMBL" id="DVJS01000201">
    <property type="protein sequence ID" value="HIS97920.1"/>
    <property type="molecule type" value="Genomic_DNA"/>
</dbReference>
<evidence type="ECO:0000313" key="4">
    <source>
        <dbReference type="Proteomes" id="UP000886876"/>
    </source>
</evidence>
<evidence type="ECO:0000313" key="3">
    <source>
        <dbReference type="EMBL" id="HIS97920.1"/>
    </source>
</evidence>
<accession>A0A9D1G5W3</accession>
<dbReference type="HAMAP" id="MF_01477">
    <property type="entry name" value="Iojap_RsfS"/>
    <property type="match status" value="1"/>
</dbReference>
<reference evidence="3" key="1">
    <citation type="submission" date="2020-10" db="EMBL/GenBank/DDBJ databases">
        <authorList>
            <person name="Gilroy R."/>
        </authorList>
    </citation>
    <scope>NUCLEOTIDE SEQUENCE</scope>
    <source>
        <strain evidence="3">ChiHecec3B27-6122</strain>
    </source>
</reference>
<dbReference type="InterPro" id="IPR004394">
    <property type="entry name" value="Iojap/RsfS/C7orf30"/>
</dbReference>
<proteinExistence type="inferred from homology"/>
<dbReference type="Pfam" id="PF02410">
    <property type="entry name" value="RsfS"/>
    <property type="match status" value="1"/>
</dbReference>
<dbReference type="Gene3D" id="3.30.460.10">
    <property type="entry name" value="Beta Polymerase, domain 2"/>
    <property type="match status" value="1"/>
</dbReference>
<keyword evidence="2" id="KW-0678">Repressor</keyword>
<comment type="function">
    <text evidence="2">Functions as a ribosomal silencing factor. Interacts with ribosomal protein uL14 (rplN), blocking formation of intersubunit bridge B8. Prevents association of the 30S and 50S ribosomal subunits and the formation of functional ribosomes, thus repressing translation.</text>
</comment>
<dbReference type="SUPFAM" id="SSF81301">
    <property type="entry name" value="Nucleotidyltransferase"/>
    <property type="match status" value="1"/>
</dbReference>
<dbReference type="NCBIfam" id="TIGR00090">
    <property type="entry name" value="rsfS_iojap_ybeB"/>
    <property type="match status" value="1"/>
</dbReference>
<dbReference type="PANTHER" id="PTHR21043">
    <property type="entry name" value="IOJAP SUPERFAMILY ORTHOLOG"/>
    <property type="match status" value="1"/>
</dbReference>
<evidence type="ECO:0000256" key="1">
    <source>
        <dbReference type="ARBA" id="ARBA00010574"/>
    </source>
</evidence>
<organism evidence="3 4">
    <name type="scientific">Candidatus Scatomorpha pullistercoris</name>
    <dbReference type="NCBI Taxonomy" id="2840929"/>
    <lineage>
        <taxon>Bacteria</taxon>
        <taxon>Bacillati</taxon>
        <taxon>Bacillota</taxon>
        <taxon>Clostridia</taxon>
        <taxon>Eubacteriales</taxon>
        <taxon>Candidatus Scatomorpha</taxon>
    </lineage>
</organism>
<comment type="subunit">
    <text evidence="2">Interacts with ribosomal protein uL14 (rplN).</text>
</comment>
<dbReference type="Proteomes" id="UP000886876">
    <property type="component" value="Unassembled WGS sequence"/>
</dbReference>
<evidence type="ECO:0000256" key="2">
    <source>
        <dbReference type="HAMAP-Rule" id="MF_01477"/>
    </source>
</evidence>
<dbReference type="GO" id="GO:0005737">
    <property type="term" value="C:cytoplasm"/>
    <property type="evidence" value="ECO:0007669"/>
    <property type="project" value="UniProtKB-SubCell"/>
</dbReference>
<dbReference type="GO" id="GO:0043023">
    <property type="term" value="F:ribosomal large subunit binding"/>
    <property type="evidence" value="ECO:0007669"/>
    <property type="project" value="TreeGrafter"/>
</dbReference>
<sequence length="120" mass="13446">MTPKEIAETAVRTLDSKMAKDIKLLRTTELTVLADYFVICTATSSTHVKTLTDEVDKALSELGEPPLRREGYRGGGWILLDFGCVIVHIFQQDMREFYNLEHLWSDAEEISLSALSGPTV</sequence>
<comment type="subcellular location">
    <subcellularLocation>
        <location evidence="2">Cytoplasm</location>
    </subcellularLocation>
</comment>
<dbReference type="GO" id="GO:0090071">
    <property type="term" value="P:negative regulation of ribosome biogenesis"/>
    <property type="evidence" value="ECO:0007669"/>
    <property type="project" value="UniProtKB-UniRule"/>
</dbReference>
<dbReference type="InterPro" id="IPR043519">
    <property type="entry name" value="NT_sf"/>
</dbReference>
<keyword evidence="2" id="KW-0963">Cytoplasm</keyword>
<comment type="caution">
    <text evidence="3">The sequence shown here is derived from an EMBL/GenBank/DDBJ whole genome shotgun (WGS) entry which is preliminary data.</text>
</comment>
<dbReference type="GO" id="GO:0042256">
    <property type="term" value="P:cytosolic ribosome assembly"/>
    <property type="evidence" value="ECO:0007669"/>
    <property type="project" value="UniProtKB-UniRule"/>
</dbReference>
<gene>
    <name evidence="2 3" type="primary">rsfS</name>
    <name evidence="3" type="ORF">IAD42_08100</name>
</gene>